<reference evidence="1" key="1">
    <citation type="submission" date="2021-02" db="EMBL/GenBank/DDBJ databases">
        <authorList>
            <consortium name="DOE Joint Genome Institute"/>
            <person name="Ahrendt S."/>
            <person name="Looney B.P."/>
            <person name="Miyauchi S."/>
            <person name="Morin E."/>
            <person name="Drula E."/>
            <person name="Courty P.E."/>
            <person name="Chicoki N."/>
            <person name="Fauchery L."/>
            <person name="Kohler A."/>
            <person name="Kuo A."/>
            <person name="Labutti K."/>
            <person name="Pangilinan J."/>
            <person name="Lipzen A."/>
            <person name="Riley R."/>
            <person name="Andreopoulos W."/>
            <person name="He G."/>
            <person name="Johnson J."/>
            <person name="Barry K.W."/>
            <person name="Grigoriev I.V."/>
            <person name="Nagy L."/>
            <person name="Hibbett D."/>
            <person name="Henrissat B."/>
            <person name="Matheny P.B."/>
            <person name="Labbe J."/>
            <person name="Martin F."/>
        </authorList>
    </citation>
    <scope>NUCLEOTIDE SEQUENCE</scope>
    <source>
        <strain evidence="1">EC-137</strain>
    </source>
</reference>
<evidence type="ECO:0000313" key="2">
    <source>
        <dbReference type="Proteomes" id="UP000814128"/>
    </source>
</evidence>
<organism evidence="1 2">
    <name type="scientific">Vararia minispora EC-137</name>
    <dbReference type="NCBI Taxonomy" id="1314806"/>
    <lineage>
        <taxon>Eukaryota</taxon>
        <taxon>Fungi</taxon>
        <taxon>Dikarya</taxon>
        <taxon>Basidiomycota</taxon>
        <taxon>Agaricomycotina</taxon>
        <taxon>Agaricomycetes</taxon>
        <taxon>Russulales</taxon>
        <taxon>Lachnocladiaceae</taxon>
        <taxon>Vararia</taxon>
    </lineage>
</organism>
<dbReference type="EMBL" id="MU273508">
    <property type="protein sequence ID" value="KAI0033953.1"/>
    <property type="molecule type" value="Genomic_DNA"/>
</dbReference>
<gene>
    <name evidence="1" type="ORF">K488DRAFT_77529</name>
</gene>
<reference evidence="1" key="2">
    <citation type="journal article" date="2022" name="New Phytol.">
        <title>Evolutionary transition to the ectomycorrhizal habit in the genomes of a hyperdiverse lineage of mushroom-forming fungi.</title>
        <authorList>
            <person name="Looney B."/>
            <person name="Miyauchi S."/>
            <person name="Morin E."/>
            <person name="Drula E."/>
            <person name="Courty P.E."/>
            <person name="Kohler A."/>
            <person name="Kuo A."/>
            <person name="LaButti K."/>
            <person name="Pangilinan J."/>
            <person name="Lipzen A."/>
            <person name="Riley R."/>
            <person name="Andreopoulos W."/>
            <person name="He G."/>
            <person name="Johnson J."/>
            <person name="Nolan M."/>
            <person name="Tritt A."/>
            <person name="Barry K.W."/>
            <person name="Grigoriev I.V."/>
            <person name="Nagy L.G."/>
            <person name="Hibbett D."/>
            <person name="Henrissat B."/>
            <person name="Matheny P.B."/>
            <person name="Labbe J."/>
            <person name="Martin F.M."/>
        </authorList>
    </citation>
    <scope>NUCLEOTIDE SEQUENCE</scope>
    <source>
        <strain evidence="1">EC-137</strain>
    </source>
</reference>
<comment type="caution">
    <text evidence="1">The sequence shown here is derived from an EMBL/GenBank/DDBJ whole genome shotgun (WGS) entry which is preliminary data.</text>
</comment>
<name>A0ACB8QR01_9AGAM</name>
<accession>A0ACB8QR01</accession>
<proteinExistence type="predicted"/>
<evidence type="ECO:0000313" key="1">
    <source>
        <dbReference type="EMBL" id="KAI0033953.1"/>
    </source>
</evidence>
<sequence>MSSDSAFEYQQKNMVFRRLGSSGLRVPIFALGGWHTLFPHVYFNNLQDIVKTALENGINMFDEAENYTGGKSEREMQVKVNGRVLRELKVRRSDIVITSKVFFGTRPGPNNTGLSRKHIIEGVRESLQRLQTDYLDIIFAHRPDSTVPMLEIVRAFSWVIEQGMAFYWGTSEWSVAEIEEACRTYTRYFFRARLETEYAPLYKKYETGATVYSALAGGMLTGKYNDGIPEDSRFHTNKHLSRFSGKESFLCSEEGQHQILVVRALTRFAEEKFNCSVAHLALAWVARNPNTNTIILGATKPDQIVDNLRALEIIPKLTPEILEEIEQIVKNKPAPPPPFGRPALDPCGRP</sequence>
<protein>
    <submittedName>
        <fullName evidence="1">Aldo/keto reductase</fullName>
    </submittedName>
</protein>
<dbReference type="Proteomes" id="UP000814128">
    <property type="component" value="Unassembled WGS sequence"/>
</dbReference>
<keyword evidence="2" id="KW-1185">Reference proteome</keyword>